<evidence type="ECO:0000313" key="10">
    <source>
        <dbReference type="EMBL" id="KAK5780011.1"/>
    </source>
</evidence>
<comment type="pathway">
    <text evidence="1">Cofactor biosynthesis; tetrahydrofolate biosynthesis; 5,6,7,8-tetrahydrofolate from 7,8-dihydrofolate: step 1/1.</text>
</comment>
<dbReference type="SUPFAM" id="SSF53597">
    <property type="entry name" value="Dihydrofolate reductase-like"/>
    <property type="match status" value="1"/>
</dbReference>
<dbReference type="Gene3D" id="3.40.430.10">
    <property type="entry name" value="Dihydrofolate Reductase, subunit A"/>
    <property type="match status" value="1"/>
</dbReference>
<protein>
    <recommendedName>
        <fullName evidence="3">Dihydrofolate reductase</fullName>
        <ecNumber evidence="2">1.5.1.3</ecNumber>
    </recommendedName>
</protein>
<dbReference type="GO" id="GO:0006730">
    <property type="term" value="P:one-carbon metabolic process"/>
    <property type="evidence" value="ECO:0007669"/>
    <property type="project" value="UniProtKB-KW"/>
</dbReference>
<keyword evidence="11" id="KW-1185">Reference proteome</keyword>
<comment type="caution">
    <text evidence="10">The sequence shown here is derived from an EMBL/GenBank/DDBJ whole genome shotgun (WGS) entry which is preliminary data.</text>
</comment>
<keyword evidence="4" id="KW-0554">One-carbon metabolism</keyword>
<evidence type="ECO:0000313" key="11">
    <source>
        <dbReference type="Proteomes" id="UP001306508"/>
    </source>
</evidence>
<dbReference type="PROSITE" id="PS00075">
    <property type="entry name" value="DHFR_1"/>
    <property type="match status" value="1"/>
</dbReference>
<organism evidence="10 11">
    <name type="scientific">Arxiozyma heterogenica</name>
    <dbReference type="NCBI Taxonomy" id="278026"/>
    <lineage>
        <taxon>Eukaryota</taxon>
        <taxon>Fungi</taxon>
        <taxon>Dikarya</taxon>
        <taxon>Ascomycota</taxon>
        <taxon>Saccharomycotina</taxon>
        <taxon>Saccharomycetes</taxon>
        <taxon>Saccharomycetales</taxon>
        <taxon>Saccharomycetaceae</taxon>
        <taxon>Arxiozyma</taxon>
    </lineage>
</organism>
<dbReference type="GO" id="GO:0046655">
    <property type="term" value="P:folic acid metabolic process"/>
    <property type="evidence" value="ECO:0007669"/>
    <property type="project" value="TreeGrafter"/>
</dbReference>
<evidence type="ECO:0000256" key="6">
    <source>
        <dbReference type="ARBA" id="ARBA00023002"/>
    </source>
</evidence>
<evidence type="ECO:0000256" key="8">
    <source>
        <dbReference type="SAM" id="SignalP"/>
    </source>
</evidence>
<keyword evidence="5" id="KW-0521">NADP</keyword>
<comment type="similarity">
    <text evidence="7">Belongs to the dihydrofolate reductase family.</text>
</comment>
<feature type="signal peptide" evidence="8">
    <location>
        <begin position="1"/>
        <end position="22"/>
    </location>
</feature>
<dbReference type="InterPro" id="IPR012259">
    <property type="entry name" value="DHFR"/>
</dbReference>
<evidence type="ECO:0000259" key="9">
    <source>
        <dbReference type="PROSITE" id="PS51330"/>
    </source>
</evidence>
<evidence type="ECO:0000256" key="4">
    <source>
        <dbReference type="ARBA" id="ARBA00022563"/>
    </source>
</evidence>
<dbReference type="PANTHER" id="PTHR48069:SF3">
    <property type="entry name" value="DIHYDROFOLATE REDUCTASE"/>
    <property type="match status" value="1"/>
</dbReference>
<dbReference type="PROSITE" id="PS51330">
    <property type="entry name" value="DHFR_2"/>
    <property type="match status" value="1"/>
</dbReference>
<evidence type="ECO:0000256" key="2">
    <source>
        <dbReference type="ARBA" id="ARBA00012856"/>
    </source>
</evidence>
<reference evidence="11" key="1">
    <citation type="submission" date="2023-07" db="EMBL/GenBank/DDBJ databases">
        <title>A draft genome of Kazachstania heterogenica Y-27499.</title>
        <authorList>
            <person name="Donic C."/>
            <person name="Kralova J.S."/>
            <person name="Fidel L."/>
            <person name="Ben-Dor S."/>
            <person name="Jung S."/>
        </authorList>
    </citation>
    <scope>NUCLEOTIDE SEQUENCE [LARGE SCALE GENOMIC DNA]</scope>
    <source>
        <strain evidence="11">Y27499</strain>
    </source>
</reference>
<dbReference type="InterPro" id="IPR001796">
    <property type="entry name" value="DHFR_dom"/>
</dbReference>
<feature type="chain" id="PRO_5042968008" description="Dihydrofolate reductase" evidence="8">
    <location>
        <begin position="23"/>
        <end position="213"/>
    </location>
</feature>
<dbReference type="EMBL" id="JAWIZZ010000045">
    <property type="protein sequence ID" value="KAK5780011.1"/>
    <property type="molecule type" value="Genomic_DNA"/>
</dbReference>
<gene>
    <name evidence="10" type="ORF">RI543_002551</name>
</gene>
<accession>A0AAN8A8G2</accession>
<dbReference type="GO" id="GO:0046654">
    <property type="term" value="P:tetrahydrofolate biosynthetic process"/>
    <property type="evidence" value="ECO:0007669"/>
    <property type="project" value="InterPro"/>
</dbReference>
<dbReference type="InterPro" id="IPR017925">
    <property type="entry name" value="DHFR_CS"/>
</dbReference>
<feature type="domain" description="DHFR" evidence="9">
    <location>
        <begin position="7"/>
        <end position="212"/>
    </location>
</feature>
<dbReference type="Pfam" id="PF00186">
    <property type="entry name" value="DHFR_1"/>
    <property type="match status" value="1"/>
</dbReference>
<dbReference type="CDD" id="cd00209">
    <property type="entry name" value="DHFR"/>
    <property type="match status" value="1"/>
</dbReference>
<dbReference type="GO" id="GO:0004146">
    <property type="term" value="F:dihydrofolate reductase activity"/>
    <property type="evidence" value="ECO:0007669"/>
    <property type="project" value="UniProtKB-EC"/>
</dbReference>
<evidence type="ECO:0000256" key="5">
    <source>
        <dbReference type="ARBA" id="ARBA00022857"/>
    </source>
</evidence>
<keyword evidence="6" id="KW-0560">Oxidoreductase</keyword>
<dbReference type="GO" id="GO:0046452">
    <property type="term" value="P:dihydrofolate metabolic process"/>
    <property type="evidence" value="ECO:0007669"/>
    <property type="project" value="TreeGrafter"/>
</dbReference>
<evidence type="ECO:0000256" key="7">
    <source>
        <dbReference type="RuleBase" id="RU004474"/>
    </source>
</evidence>
<dbReference type="GO" id="GO:0050661">
    <property type="term" value="F:NADP binding"/>
    <property type="evidence" value="ECO:0007669"/>
    <property type="project" value="InterPro"/>
</dbReference>
<dbReference type="Proteomes" id="UP001306508">
    <property type="component" value="Unassembled WGS sequence"/>
</dbReference>
<evidence type="ECO:0000256" key="3">
    <source>
        <dbReference type="ARBA" id="ARBA00018886"/>
    </source>
</evidence>
<sequence>MTASKIPVIAIVAALLPEMGIGFQGTLPWRLSKEMKYFKQVTTNTFDSNKCNAVIMGRKTWESIPKRSRPLPNRMNVVISRSFTEHLISEQINDENTLNYYKINSLQGAIKKLNIFHPNIERIYIIGGGEIYESAFNLIDHWLITKLEILPNDEQNMVPTMDTFLNKERLVKQFQQRPKSDLSEFLPFDVKLPNSNEDNEKGYHFEYTLYSRK</sequence>
<dbReference type="PRINTS" id="PR00070">
    <property type="entry name" value="DHFR"/>
</dbReference>
<dbReference type="InterPro" id="IPR024072">
    <property type="entry name" value="DHFR-like_dom_sf"/>
</dbReference>
<keyword evidence="8" id="KW-0732">Signal</keyword>
<dbReference type="GO" id="GO:0005739">
    <property type="term" value="C:mitochondrion"/>
    <property type="evidence" value="ECO:0007669"/>
    <property type="project" value="TreeGrafter"/>
</dbReference>
<proteinExistence type="inferred from homology"/>
<dbReference type="AlphaFoldDB" id="A0AAN8A8G2"/>
<dbReference type="PANTHER" id="PTHR48069">
    <property type="entry name" value="DIHYDROFOLATE REDUCTASE"/>
    <property type="match status" value="1"/>
</dbReference>
<name>A0AAN8A8G2_9SACH</name>
<dbReference type="EC" id="1.5.1.3" evidence="2"/>
<evidence type="ECO:0000256" key="1">
    <source>
        <dbReference type="ARBA" id="ARBA00004903"/>
    </source>
</evidence>